<protein>
    <submittedName>
        <fullName evidence="1">Uncharacterized protein</fullName>
    </submittedName>
</protein>
<accession>A0A1Z3HJ34</accession>
<keyword evidence="2" id="KW-1185">Reference proteome</keyword>
<dbReference type="EMBL" id="CP021983">
    <property type="protein sequence ID" value="ASC70310.1"/>
    <property type="molecule type" value="Genomic_DNA"/>
</dbReference>
<evidence type="ECO:0000313" key="2">
    <source>
        <dbReference type="Proteomes" id="UP000191901"/>
    </source>
</evidence>
<dbReference type="AlphaFoldDB" id="A0A1Z3HJ34"/>
<name>A0A1Z3HJ34_9CYAN</name>
<dbReference type="Proteomes" id="UP000191901">
    <property type="component" value="Chromosome"/>
</dbReference>
<reference evidence="1 2" key="1">
    <citation type="journal article" date="2016" name="Biochim. Biophys. Acta">
        <title>Characterization of red-shifted phycobilisomes isolated from the chlorophyll f-containing cyanobacterium Halomicronema hongdechloris.</title>
        <authorList>
            <person name="Li Y."/>
            <person name="Lin Y."/>
            <person name="Garvey C.J."/>
            <person name="Birch D."/>
            <person name="Corkery R.W."/>
            <person name="Loughlin P.C."/>
            <person name="Scheer H."/>
            <person name="Willows R.D."/>
            <person name="Chen M."/>
        </authorList>
    </citation>
    <scope>NUCLEOTIDE SEQUENCE [LARGE SCALE GENOMIC DNA]</scope>
    <source>
        <strain evidence="1 2">C2206</strain>
    </source>
</reference>
<organism evidence="1 2">
    <name type="scientific">Halomicronema hongdechloris C2206</name>
    <dbReference type="NCBI Taxonomy" id="1641165"/>
    <lineage>
        <taxon>Bacteria</taxon>
        <taxon>Bacillati</taxon>
        <taxon>Cyanobacteriota</taxon>
        <taxon>Cyanophyceae</taxon>
        <taxon>Nodosilineales</taxon>
        <taxon>Nodosilineaceae</taxon>
        <taxon>Halomicronema</taxon>
    </lineage>
</organism>
<proteinExistence type="predicted"/>
<sequence length="158" mass="17719">MRTPAAQLATGGCFLARYSRRAVITKSVRVHPEICECDRTWSINESGRRKLITGFAISPTPAIRTYHSAKFAIWIAKTDAHQVFRVLFLVQKMFYKCSIFSTQNQENALRCYLLKASRHCGKTVHTPVQSLCKTCHELPESSAAPGFTQLEAVSLLKA</sequence>
<evidence type="ECO:0000313" key="1">
    <source>
        <dbReference type="EMBL" id="ASC70310.1"/>
    </source>
</evidence>
<dbReference type="KEGG" id="hhg:XM38_012470"/>
<gene>
    <name evidence="1" type="ORF">XM38_012470</name>
</gene>